<reference evidence="2 3" key="1">
    <citation type="submission" date="2021-10" db="EMBL/GenBank/DDBJ databases">
        <authorList>
            <person name="Criscuolo A."/>
        </authorList>
    </citation>
    <scope>NUCLEOTIDE SEQUENCE [LARGE SCALE GENOMIC DNA]</scope>
    <source>
        <strain evidence="3">CIP 111899</strain>
    </source>
</reference>
<organism evidence="2 3">
    <name type="scientific">Bacillus rhizoplanae</name>
    <dbReference type="NCBI Taxonomy" id="2880966"/>
    <lineage>
        <taxon>Bacteria</taxon>
        <taxon>Bacillati</taxon>
        <taxon>Bacillota</taxon>
        <taxon>Bacilli</taxon>
        <taxon>Bacillales</taxon>
        <taxon>Bacillaceae</taxon>
        <taxon>Bacillus</taxon>
    </lineage>
</organism>
<sequence>MWITSEVEIPDELFDKLEQGKLVVFVGAGVSMKGNSNLPNFDDLVDYIANALYVEKREENEPHDYYLGKIAKTKDVHQIAKNLVRVAYSKPNPLHDSILQLFAADENVRIVTTNFDQHFTTLLEESKRKVNIYYAPALPTGRTFKGLAYIHGNVEQEKENLILTDGDFGRAYLTEGWARRFLVDLFSNYTVLFIGYSHNDPVMKYLATGLPPSTRRYAFVANGENTYHWEHLGVKPIVYPNKMQNHQSLAKAVQRWAELMGDNYITKRTRIRDIVTVPPSLEQEQLSYIKQSVKKIETLRYFVEFARDYEWVEWLEKEGQLRNLFSEEADTSEKDQLLAQWIVDHFLLSHQNELFQLMYKNNTKISALLWNTICTFLVDMEQPIHTISFAKWLLLLLEKAKTKEFFIGNLPSLLHRCTYPEHKEIMVLLLTCILDGKLKLKRIRQWEQEMQDVVELTETNYLSAATFSRMQHIWEVKMKPHLSYFSIPILQIGLEKLQRLALKQQLLQSHDTISELRSAIEPHEQDSQPRAFSFLINIVRDCMDYVSVNYEDKANFYIAYMLEFGNTLQKRIAVHSMNHTVFRTQNEKIEWLLQHKLLIEDSCKHEVFQLLKNHYEQASESSKQKVLKNVMKHFEVKTCYAACNLIDWLYMCAPDNESTKQTYEFMKQKFPHFLSRQYPDLQEERTLQPITCNLTADGLLHMREDEMVRQVLQYSHEGLFEKHHFLEMLSKASKTNVQWSISLAYELVRYKEVSKEVWFVLMKEWCNNRQLTNEQIQEILPLLHQFVRHATYHWLICSFLYEKSNRLEEFQEDTIRAVKQLAFSLFPHVMKGEQGGRKEQTDYYNEAVQHPVGKITAVLLKLLAYEHLYDRNIHAYLYVFEEQMRKKSYYVNVMIARLTADLTFLYHIEKQWCRKHMIPYLDLQKNEEETKYAWAGFVNTQINLPLFIQTKKYIAFAVRHLHLLNEQTQEVFMKWLSLVFLKCILYWDEQIDWLYTLFIQGEELEKVKFVGNVSYYVKTLSIKEQQKFWQDWLADFLVERPKMSIISGKEYIIFLRFVLHMEAIAEKGIEAVLSYFSISSLHKEKQEVKYLFKQMLEKSELIHQNPKVYANLFFVLLTKINDAECIENEIIDLQKIFDETKLENTLFECIQNEMMRIGMINRNANDSHLSL</sequence>
<evidence type="ECO:0000259" key="1">
    <source>
        <dbReference type="Pfam" id="PF13212"/>
    </source>
</evidence>
<keyword evidence="3" id="KW-1185">Reference proteome</keyword>
<dbReference type="InterPro" id="IPR025093">
    <property type="entry name" value="DUF4020"/>
</dbReference>
<gene>
    <name evidence="2" type="ORF">BACCIP111899_03772</name>
</gene>
<protein>
    <recommendedName>
        <fullName evidence="1">DUF4020 domain-containing protein</fullName>
    </recommendedName>
</protein>
<name>A0ABN8A4H0_9BACI</name>
<dbReference type="Pfam" id="PF13212">
    <property type="entry name" value="DUF4020"/>
    <property type="match status" value="1"/>
</dbReference>
<accession>A0ABN8A4H0</accession>
<dbReference type="EMBL" id="CAKJTI010000030">
    <property type="protein sequence ID" value="CAG9614539.1"/>
    <property type="molecule type" value="Genomic_DNA"/>
</dbReference>
<dbReference type="SUPFAM" id="SSF52467">
    <property type="entry name" value="DHS-like NAD/FAD-binding domain"/>
    <property type="match status" value="1"/>
</dbReference>
<comment type="caution">
    <text evidence="2">The sequence shown here is derived from an EMBL/GenBank/DDBJ whole genome shotgun (WGS) entry which is preliminary data.</text>
</comment>
<proteinExistence type="predicted"/>
<feature type="domain" description="DUF4020" evidence="1">
    <location>
        <begin position="979"/>
        <end position="1154"/>
    </location>
</feature>
<evidence type="ECO:0000313" key="2">
    <source>
        <dbReference type="EMBL" id="CAG9614539.1"/>
    </source>
</evidence>
<dbReference type="RefSeq" id="WP_230576485.1">
    <property type="nucleotide sequence ID" value="NZ_CAKJTI010000030.1"/>
</dbReference>
<dbReference type="CDD" id="cd01406">
    <property type="entry name" value="SIR2-like"/>
    <property type="match status" value="1"/>
</dbReference>
<dbReference type="Pfam" id="PF13289">
    <property type="entry name" value="SIR2_2"/>
    <property type="match status" value="1"/>
</dbReference>
<dbReference type="Proteomes" id="UP000789423">
    <property type="component" value="Unassembled WGS sequence"/>
</dbReference>
<dbReference type="InterPro" id="IPR029035">
    <property type="entry name" value="DHS-like_NAD/FAD-binding_dom"/>
</dbReference>
<evidence type="ECO:0000313" key="3">
    <source>
        <dbReference type="Proteomes" id="UP000789423"/>
    </source>
</evidence>
<dbReference type="Gene3D" id="3.40.50.1220">
    <property type="entry name" value="TPP-binding domain"/>
    <property type="match status" value="1"/>
</dbReference>